<dbReference type="Proteomes" id="UP001187192">
    <property type="component" value="Unassembled WGS sequence"/>
</dbReference>
<organism evidence="1 2">
    <name type="scientific">Ficus carica</name>
    <name type="common">Common fig</name>
    <dbReference type="NCBI Taxonomy" id="3494"/>
    <lineage>
        <taxon>Eukaryota</taxon>
        <taxon>Viridiplantae</taxon>
        <taxon>Streptophyta</taxon>
        <taxon>Embryophyta</taxon>
        <taxon>Tracheophyta</taxon>
        <taxon>Spermatophyta</taxon>
        <taxon>Magnoliopsida</taxon>
        <taxon>eudicotyledons</taxon>
        <taxon>Gunneridae</taxon>
        <taxon>Pentapetalae</taxon>
        <taxon>rosids</taxon>
        <taxon>fabids</taxon>
        <taxon>Rosales</taxon>
        <taxon>Moraceae</taxon>
        <taxon>Ficeae</taxon>
        <taxon>Ficus</taxon>
    </lineage>
</organism>
<sequence>MIDRRWWRHTVVYRLFSELSKMNLVHCSCCIDVEISGATICNGKTYRDFSTTVYKKTVVKAPSFHDGLQRPSWKSSKTVVEAPDSTTVFEDCRGSYGYSTTVFEDSRGITEIARRFSKTRFRSVF</sequence>
<gene>
    <name evidence="1" type="ORF">TIFTF001_026957</name>
</gene>
<evidence type="ECO:0000313" key="1">
    <source>
        <dbReference type="EMBL" id="GMN57853.1"/>
    </source>
</evidence>
<dbReference type="EMBL" id="BTGU01000073">
    <property type="protein sequence ID" value="GMN57853.1"/>
    <property type="molecule type" value="Genomic_DNA"/>
</dbReference>
<reference evidence="1" key="1">
    <citation type="submission" date="2023-07" db="EMBL/GenBank/DDBJ databases">
        <title>draft genome sequence of fig (Ficus carica).</title>
        <authorList>
            <person name="Takahashi T."/>
            <person name="Nishimura K."/>
        </authorList>
    </citation>
    <scope>NUCLEOTIDE SEQUENCE</scope>
</reference>
<accession>A0AA88DM74</accession>
<comment type="caution">
    <text evidence="1">The sequence shown here is derived from an EMBL/GenBank/DDBJ whole genome shotgun (WGS) entry which is preliminary data.</text>
</comment>
<evidence type="ECO:0000313" key="2">
    <source>
        <dbReference type="Proteomes" id="UP001187192"/>
    </source>
</evidence>
<name>A0AA88DM74_FICCA</name>
<dbReference type="AlphaFoldDB" id="A0AA88DM74"/>
<protein>
    <submittedName>
        <fullName evidence="1">Uncharacterized protein</fullName>
    </submittedName>
</protein>
<keyword evidence="2" id="KW-1185">Reference proteome</keyword>
<proteinExistence type="predicted"/>